<evidence type="ECO:0000259" key="5">
    <source>
        <dbReference type="Pfam" id="PF23559"/>
    </source>
</evidence>
<name>A0A0D3F3C2_9ORYZ</name>
<dbReference type="InterPro" id="IPR032675">
    <property type="entry name" value="LRR_dom_sf"/>
</dbReference>
<sequence length="1451" mass="165573">MSVEAVVGGASWLIGKVWTQLSNDLVAAYVASTKLGLNMQQIKRDLLYTQGLLQTAQGRKDLSDNPSLQKLLEDLSKKADEAEDALDELQYFIIQDQIDGTHEAIPDIQGHQALHGRHALHHTIGNWFPCFFHPSARDDANNSHHTTKSHGDINDHVANLTFNRVGMCNKIKSVIEDIHALCTLVSELLKINHASQGKAASLKRPPTSSTITQDKLYGRENIFKQTLDDMTNCTTPSRTLSVLPIVGPGGIGKTTFTQHLYNDKRTEVYFCIKVWVCISTNFNVLRLTQEILKCIPHIGSEGSNVMHESSNLDQLQKTIAQRLQSKRFLLVLDDMWKCGTEAEWKSLLAPFTKGEAKGSMILVTTRFPSIAQILKTAEPIELQGLEDREFFTFFEECIFGQHKPNYYADDLIDIARNISTKLRGSPLAAKTVGRLLKNNFSHECWMEVLENNEWTNMQSDDDIMPALKISYDYLPFHLKRCFSYCALYPEDHRFNNLEITYFWEAVGIIGCSRAENNKIEDKGLEYLDELIGKGFLMKIGDDKCWYYIMHDLLHDLAKSVSSQECINISPHGFRSDNIPQSIRHVSITFQDSYGQSFKVEMENLKRKIDIENLRTLMFFGDYSEDMIIFFKNIFKETKCLRVLFMFATSLESFPYNFSKLIHLRYLKVEVPYGIELSLPSVVCRFYHLKYLNLLEHRDYILPKDISRLVNLHHLIGRKELRSNIHGIGKMKYLQKLEEFHVKKESIGFELRELGDLTELRGELEIHNLENIATREEANDAKLMLKRNLKTLKLVWGVEQQITGSNVIDGLQPHPNLRALDIRNHGGSTGPSWLCSDICLKRLKYLRLEGISWGTLPPFAQLMHLEELILINAGIQQLGPDFGGATQKSFLHLKNIEFIGMQELVGWVGGAHCHMFSKLASIRCEDCPKLSMLLLPSSEFSASSAQDINTIWFPSLSSLEIKNCPKLSLPPMPHTTILTHVTVIEDEKTLLYFDEDRLRIEGYGGALAFHNLDKVEDMTIEDMSHVSLNDILKLNSLTSLHVIGCETMFLSEVEEDVIFRSVQQLSIARWYDLIGKSLTKLSKYFPALTEFTLNMSPEGQGEEDVVLRVPWSSLSYFQISGYVNLVLPMEDGGGLQYLSTLQKMEIWSCGKMFTLWSTVEAGALSSKPFPPSLRQLDISEESSMPSMALLSNLTSLTNLKLVECVNLTIDGFDPIITRNLNELVVYNYSTNDINNHRCSIAEDLISEVARMTKVIPEAGCFQQLKKLEVDSISAVFVAPICSLLATTLCDLKLISDLRMENFTEKQEEALQLLTSLRNLEFEECVRLQSLPKVLHRLSSLCSLQINQCPHIKSLPNEGFPASLKDLVVERCSTDLLDQAKKLRSSYYNLNVYDTSSQYFWRSARRAWVEDIMSWLLWSDFAFYCRWWSSLCVFEHYVSSVNFCYNDYNWIYL</sequence>
<dbReference type="Gene3D" id="3.40.50.300">
    <property type="entry name" value="P-loop containing nucleotide triphosphate hydrolases"/>
    <property type="match status" value="1"/>
</dbReference>
<dbReference type="Proteomes" id="UP000026960">
    <property type="component" value="Chromosome 2"/>
</dbReference>
<feature type="coiled-coil region" evidence="3">
    <location>
        <begin position="65"/>
        <end position="92"/>
    </location>
</feature>
<feature type="domain" description="R13L1/DRL21-like LRR repeat region" evidence="6">
    <location>
        <begin position="750"/>
        <end position="870"/>
    </location>
</feature>
<dbReference type="Gramene" id="OBART02G11440.1">
    <property type="protein sequence ID" value="OBART02G11440.1"/>
    <property type="gene ID" value="OBART02G11440"/>
</dbReference>
<keyword evidence="2" id="KW-0611">Plant defense</keyword>
<dbReference type="Pfam" id="PF23559">
    <property type="entry name" value="WHD_DRP"/>
    <property type="match status" value="1"/>
</dbReference>
<dbReference type="InterPro" id="IPR036388">
    <property type="entry name" value="WH-like_DNA-bd_sf"/>
</dbReference>
<dbReference type="EnsemblPlants" id="OBART02G11440.1">
    <property type="protein sequence ID" value="OBART02G11440.1"/>
    <property type="gene ID" value="OBART02G11440"/>
</dbReference>
<dbReference type="Pfam" id="PF00931">
    <property type="entry name" value="NB-ARC"/>
    <property type="match status" value="1"/>
</dbReference>
<dbReference type="SUPFAM" id="SSF52058">
    <property type="entry name" value="L domain-like"/>
    <property type="match status" value="2"/>
</dbReference>
<feature type="domain" description="Disease resistance protein winged helix" evidence="5">
    <location>
        <begin position="487"/>
        <end position="557"/>
    </location>
</feature>
<dbReference type="SUPFAM" id="SSF52540">
    <property type="entry name" value="P-loop containing nucleoside triphosphate hydrolases"/>
    <property type="match status" value="1"/>
</dbReference>
<evidence type="ECO:0000256" key="3">
    <source>
        <dbReference type="SAM" id="Coils"/>
    </source>
</evidence>
<dbReference type="Gene3D" id="3.80.10.10">
    <property type="entry name" value="Ribonuclease Inhibitor"/>
    <property type="match status" value="3"/>
</dbReference>
<keyword evidence="8" id="KW-1185">Reference proteome</keyword>
<dbReference type="PRINTS" id="PR00364">
    <property type="entry name" value="DISEASERSIST"/>
</dbReference>
<dbReference type="PaxDb" id="65489-OBART02G11440.1"/>
<dbReference type="Pfam" id="PF25019">
    <property type="entry name" value="LRR_R13L1-DRL21"/>
    <property type="match status" value="1"/>
</dbReference>
<reference evidence="7" key="1">
    <citation type="journal article" date="2009" name="Rice">
        <title>De Novo Next Generation Sequencing of Plant Genomes.</title>
        <authorList>
            <person name="Rounsley S."/>
            <person name="Marri P.R."/>
            <person name="Yu Y."/>
            <person name="He R."/>
            <person name="Sisneros N."/>
            <person name="Goicoechea J.L."/>
            <person name="Lee S.J."/>
            <person name="Angelova A."/>
            <person name="Kudrna D."/>
            <person name="Luo M."/>
            <person name="Affourtit J."/>
            <person name="Desany B."/>
            <person name="Knight J."/>
            <person name="Niazi F."/>
            <person name="Egholm M."/>
            <person name="Wing R.A."/>
        </authorList>
    </citation>
    <scope>NUCLEOTIDE SEQUENCE [LARGE SCALE GENOMIC DNA]</scope>
    <source>
        <strain evidence="7">cv. IRGC 105608</strain>
    </source>
</reference>
<keyword evidence="3" id="KW-0175">Coiled coil</keyword>
<dbReference type="eggNOG" id="KOG4658">
    <property type="taxonomic scope" value="Eukaryota"/>
</dbReference>
<dbReference type="GO" id="GO:0043531">
    <property type="term" value="F:ADP binding"/>
    <property type="evidence" value="ECO:0007669"/>
    <property type="project" value="InterPro"/>
</dbReference>
<dbReference type="PANTHER" id="PTHR36766">
    <property type="entry name" value="PLANT BROAD-SPECTRUM MILDEW RESISTANCE PROTEIN RPW8"/>
    <property type="match status" value="1"/>
</dbReference>
<evidence type="ECO:0000313" key="7">
    <source>
        <dbReference type="EnsemblPlants" id="OBART02G11440.1"/>
    </source>
</evidence>
<dbReference type="InterPro" id="IPR058922">
    <property type="entry name" value="WHD_DRP"/>
</dbReference>
<accession>A0A0D3F3C2</accession>
<dbReference type="PANTHER" id="PTHR36766:SF64">
    <property type="entry name" value="OS12G0206100 PROTEIN"/>
    <property type="match status" value="1"/>
</dbReference>
<dbReference type="HOGENOM" id="CLU_000837_8_4_1"/>
<dbReference type="Gene3D" id="1.10.10.10">
    <property type="entry name" value="Winged helix-like DNA-binding domain superfamily/Winged helix DNA-binding domain"/>
    <property type="match status" value="1"/>
</dbReference>
<dbReference type="STRING" id="65489.A0A0D3F3C2"/>
<evidence type="ECO:0000259" key="4">
    <source>
        <dbReference type="Pfam" id="PF00931"/>
    </source>
</evidence>
<evidence type="ECO:0000256" key="2">
    <source>
        <dbReference type="ARBA" id="ARBA00022821"/>
    </source>
</evidence>
<keyword evidence="1" id="KW-0433">Leucine-rich repeat</keyword>
<dbReference type="InterPro" id="IPR002182">
    <property type="entry name" value="NB-ARC"/>
</dbReference>
<reference evidence="7" key="2">
    <citation type="submission" date="2015-03" db="UniProtKB">
        <authorList>
            <consortium name="EnsemblPlants"/>
        </authorList>
    </citation>
    <scope>IDENTIFICATION</scope>
</reference>
<dbReference type="InterPro" id="IPR056789">
    <property type="entry name" value="LRR_R13L1-DRL21"/>
</dbReference>
<dbReference type="GO" id="GO:0006952">
    <property type="term" value="P:defense response"/>
    <property type="evidence" value="ECO:0007669"/>
    <property type="project" value="UniProtKB-KW"/>
</dbReference>
<organism evidence="7">
    <name type="scientific">Oryza barthii</name>
    <dbReference type="NCBI Taxonomy" id="65489"/>
    <lineage>
        <taxon>Eukaryota</taxon>
        <taxon>Viridiplantae</taxon>
        <taxon>Streptophyta</taxon>
        <taxon>Embryophyta</taxon>
        <taxon>Tracheophyta</taxon>
        <taxon>Spermatophyta</taxon>
        <taxon>Magnoliopsida</taxon>
        <taxon>Liliopsida</taxon>
        <taxon>Poales</taxon>
        <taxon>Poaceae</taxon>
        <taxon>BOP clade</taxon>
        <taxon>Oryzoideae</taxon>
        <taxon>Oryzeae</taxon>
        <taxon>Oryzinae</taxon>
        <taxon>Oryza</taxon>
    </lineage>
</organism>
<dbReference type="InterPro" id="IPR027417">
    <property type="entry name" value="P-loop_NTPase"/>
</dbReference>
<evidence type="ECO:0000259" key="6">
    <source>
        <dbReference type="Pfam" id="PF25019"/>
    </source>
</evidence>
<feature type="domain" description="NB-ARC" evidence="4">
    <location>
        <begin position="237"/>
        <end position="399"/>
    </location>
</feature>
<evidence type="ECO:0000256" key="1">
    <source>
        <dbReference type="ARBA" id="ARBA00022614"/>
    </source>
</evidence>
<proteinExistence type="predicted"/>
<evidence type="ECO:0000313" key="8">
    <source>
        <dbReference type="Proteomes" id="UP000026960"/>
    </source>
</evidence>
<protein>
    <submittedName>
        <fullName evidence="7">Uncharacterized protein</fullName>
    </submittedName>
</protein>